<feature type="transmembrane region" description="Helical" evidence="1">
    <location>
        <begin position="31"/>
        <end position="53"/>
    </location>
</feature>
<keyword evidence="1" id="KW-0812">Transmembrane</keyword>
<sequence>MWSLKLDLRRMQRRTPWWHTKLLRVGPHHPIRLGLVLNFSTLLTVLTISPIRFVF</sequence>
<keyword evidence="1" id="KW-0472">Membrane</keyword>
<accession>A0A921R6E1</accession>
<reference evidence="2" key="2">
    <citation type="submission" date="2020-10" db="EMBL/GenBank/DDBJ databases">
        <authorList>
            <person name="Cooper E.A."/>
            <person name="Brenton Z.W."/>
            <person name="Flinn B.S."/>
            <person name="Jenkins J."/>
            <person name="Shu S."/>
            <person name="Flowers D."/>
            <person name="Luo F."/>
            <person name="Wang Y."/>
            <person name="Xia P."/>
            <person name="Barry K."/>
            <person name="Daum C."/>
            <person name="Lipzen A."/>
            <person name="Yoshinaga Y."/>
            <person name="Schmutz J."/>
            <person name="Saski C."/>
            <person name="Vermerris W."/>
            <person name="Kresovich S."/>
        </authorList>
    </citation>
    <scope>NUCLEOTIDE SEQUENCE</scope>
</reference>
<gene>
    <name evidence="2" type="ORF">BDA96_04G204700</name>
</gene>
<name>A0A921R6E1_SORBI</name>
<comment type="caution">
    <text evidence="2">The sequence shown here is derived from an EMBL/GenBank/DDBJ whole genome shotgun (WGS) entry which is preliminary data.</text>
</comment>
<dbReference type="Proteomes" id="UP000807115">
    <property type="component" value="Chromosome 4"/>
</dbReference>
<reference evidence="2" key="1">
    <citation type="journal article" date="2019" name="BMC Genomics">
        <title>A new reference genome for Sorghum bicolor reveals high levels of sequence similarity between sweet and grain genotypes: implications for the genetics of sugar metabolism.</title>
        <authorList>
            <person name="Cooper E.A."/>
            <person name="Brenton Z.W."/>
            <person name="Flinn B.S."/>
            <person name="Jenkins J."/>
            <person name="Shu S."/>
            <person name="Flowers D."/>
            <person name="Luo F."/>
            <person name="Wang Y."/>
            <person name="Xia P."/>
            <person name="Barry K."/>
            <person name="Daum C."/>
            <person name="Lipzen A."/>
            <person name="Yoshinaga Y."/>
            <person name="Schmutz J."/>
            <person name="Saski C."/>
            <person name="Vermerris W."/>
            <person name="Kresovich S."/>
        </authorList>
    </citation>
    <scope>NUCLEOTIDE SEQUENCE</scope>
</reference>
<protein>
    <submittedName>
        <fullName evidence="2">Uncharacterized protein</fullName>
    </submittedName>
</protein>
<keyword evidence="1" id="KW-1133">Transmembrane helix</keyword>
<organism evidence="2 3">
    <name type="scientific">Sorghum bicolor</name>
    <name type="common">Sorghum</name>
    <name type="synonym">Sorghum vulgare</name>
    <dbReference type="NCBI Taxonomy" id="4558"/>
    <lineage>
        <taxon>Eukaryota</taxon>
        <taxon>Viridiplantae</taxon>
        <taxon>Streptophyta</taxon>
        <taxon>Embryophyta</taxon>
        <taxon>Tracheophyta</taxon>
        <taxon>Spermatophyta</taxon>
        <taxon>Magnoliopsida</taxon>
        <taxon>Liliopsida</taxon>
        <taxon>Poales</taxon>
        <taxon>Poaceae</taxon>
        <taxon>PACMAD clade</taxon>
        <taxon>Panicoideae</taxon>
        <taxon>Andropogonodae</taxon>
        <taxon>Andropogoneae</taxon>
        <taxon>Sorghinae</taxon>
        <taxon>Sorghum</taxon>
    </lineage>
</organism>
<proteinExistence type="predicted"/>
<evidence type="ECO:0000313" key="3">
    <source>
        <dbReference type="Proteomes" id="UP000807115"/>
    </source>
</evidence>
<dbReference type="EMBL" id="CM027683">
    <property type="protein sequence ID" value="KAG0533572.1"/>
    <property type="molecule type" value="Genomic_DNA"/>
</dbReference>
<evidence type="ECO:0000313" key="2">
    <source>
        <dbReference type="EMBL" id="KAG0533572.1"/>
    </source>
</evidence>
<dbReference type="AlphaFoldDB" id="A0A921R6E1"/>
<evidence type="ECO:0000256" key="1">
    <source>
        <dbReference type="SAM" id="Phobius"/>
    </source>
</evidence>